<name>A0A3E2X3A4_9FIRM</name>
<proteinExistence type="predicted"/>
<dbReference type="AlphaFoldDB" id="A0A3E2X3A4"/>
<dbReference type="EMBL" id="QVIA01000001">
    <property type="protein sequence ID" value="RGC35568.1"/>
    <property type="molecule type" value="Genomic_DNA"/>
</dbReference>
<sequence>MVEYIKLKPGDELWKAEILNEQTFLEMLTDEQFTKIEDGRCMELKGVCYMQRQPLYGISPQIDYEKRTPYIELIENFDANYLMQERGCEAVFNSIDYAAQVVDIYKMMGRYNSDIEIVKRLVDRRDGCKLE</sequence>
<evidence type="ECO:0000313" key="1">
    <source>
        <dbReference type="EMBL" id="RGC35568.1"/>
    </source>
</evidence>
<evidence type="ECO:0000313" key="2">
    <source>
        <dbReference type="Proteomes" id="UP000261111"/>
    </source>
</evidence>
<organism evidence="1 2">
    <name type="scientific">Hungatella hathewayi</name>
    <dbReference type="NCBI Taxonomy" id="154046"/>
    <lineage>
        <taxon>Bacteria</taxon>
        <taxon>Bacillati</taxon>
        <taxon>Bacillota</taxon>
        <taxon>Clostridia</taxon>
        <taxon>Lachnospirales</taxon>
        <taxon>Lachnospiraceae</taxon>
        <taxon>Hungatella</taxon>
    </lineage>
</organism>
<comment type="caution">
    <text evidence="1">The sequence shown here is derived from an EMBL/GenBank/DDBJ whole genome shotgun (WGS) entry which is preliminary data.</text>
</comment>
<gene>
    <name evidence="1" type="ORF">DWX41_00840</name>
</gene>
<protein>
    <submittedName>
        <fullName evidence="1">Uncharacterized protein</fullName>
    </submittedName>
</protein>
<dbReference type="Proteomes" id="UP000261111">
    <property type="component" value="Unassembled WGS sequence"/>
</dbReference>
<accession>A0A3E2X3A4</accession>
<reference evidence="1 2" key="1">
    <citation type="submission" date="2018-08" db="EMBL/GenBank/DDBJ databases">
        <title>A genome reference for cultivated species of the human gut microbiota.</title>
        <authorList>
            <person name="Zou Y."/>
            <person name="Xue W."/>
            <person name="Luo G."/>
        </authorList>
    </citation>
    <scope>NUCLEOTIDE SEQUENCE [LARGE SCALE GENOMIC DNA]</scope>
    <source>
        <strain evidence="1 2">AF19-21</strain>
    </source>
</reference>
<dbReference type="RefSeq" id="WP_025653696.1">
    <property type="nucleotide sequence ID" value="NZ_QVIA01000001.1"/>
</dbReference>
<dbReference type="GeneID" id="93336221"/>